<sequence length="459" mass="53599">MENKVSSKAPPPNSAEIKKEVSIKAPEQEDTLKWAKDYVAQMNDDQRKFLQNLYDTAQEQKKIEEEEKAKKEQQQSILDSLIRQVPITVDVRRSSASPDSQLSSDSCNSVMDCLNEEDVLTVKDVIMGNMKRQNQQYRVSSPYEPLKSIIYRPRGSRERVLFDNYMFVFDKLSYDAKKKFFRCERKNTCPARIHTPYDSERVIQRVQTHNHPAPTSNELIHYEIDYMKVRHGHILPLTMTTKNYVVHQPLPTSMLTPQSEVDEEKEEEEQKDPSPMDILNKMIAPKEEPKDTILAFEMPTIKEEAEEPVDPKPTTLSIPNLFYKTREQKDHEIDMMLTKYLLKNHELLKALSAKEGELPIFFPDAKKEDLVLFVADFNQENEPYQMLKVEERNERSIRTAIEKHLGSKCNRSLMLNVSAKINVPLQQHMIDQWKTEEFIRLDSSKPNCWKIHTVVKVDE</sequence>
<dbReference type="HOGENOM" id="CLU_654235_0_0_1"/>
<feature type="region of interest" description="Disordered" evidence="5">
    <location>
        <begin position="254"/>
        <end position="274"/>
    </location>
</feature>
<dbReference type="OMA" id="RCERKNT"/>
<dbReference type="PANTHER" id="PTHR37975">
    <property type="entry name" value="FLYWCH ZINC FINGER TRANSCRIPTION FACTOR HOMOLOG"/>
    <property type="match status" value="1"/>
</dbReference>
<dbReference type="GO" id="GO:0043565">
    <property type="term" value="F:sequence-specific DNA binding"/>
    <property type="evidence" value="ECO:0007669"/>
    <property type="project" value="TreeGrafter"/>
</dbReference>
<feature type="region of interest" description="Disordered" evidence="5">
    <location>
        <begin position="1"/>
        <end position="24"/>
    </location>
</feature>
<dbReference type="InParanoid" id="G0NQG7"/>
<dbReference type="Proteomes" id="UP000008068">
    <property type="component" value="Unassembled WGS sequence"/>
</dbReference>
<dbReference type="eggNOG" id="ENOG502TGFQ">
    <property type="taxonomic scope" value="Eukaryota"/>
</dbReference>
<protein>
    <submittedName>
        <fullName evidence="7">CBN-FLH-3 protein</fullName>
    </submittedName>
</protein>
<organism evidence="8">
    <name type="scientific">Caenorhabditis brenneri</name>
    <name type="common">Nematode worm</name>
    <dbReference type="NCBI Taxonomy" id="135651"/>
    <lineage>
        <taxon>Eukaryota</taxon>
        <taxon>Metazoa</taxon>
        <taxon>Ecdysozoa</taxon>
        <taxon>Nematoda</taxon>
        <taxon>Chromadorea</taxon>
        <taxon>Rhabditida</taxon>
        <taxon>Rhabditina</taxon>
        <taxon>Rhabditomorpha</taxon>
        <taxon>Rhabditoidea</taxon>
        <taxon>Rhabditidae</taxon>
        <taxon>Peloderinae</taxon>
        <taxon>Caenorhabditis</taxon>
    </lineage>
</organism>
<keyword evidence="4" id="KW-0175">Coiled coil</keyword>
<dbReference type="Gene3D" id="2.20.25.240">
    <property type="match status" value="1"/>
</dbReference>
<dbReference type="GO" id="GO:0008270">
    <property type="term" value="F:zinc ion binding"/>
    <property type="evidence" value="ECO:0007669"/>
    <property type="project" value="UniProtKB-KW"/>
</dbReference>
<keyword evidence="2" id="KW-0863">Zinc-finger</keyword>
<dbReference type="Pfam" id="PF04500">
    <property type="entry name" value="FLYWCH"/>
    <property type="match status" value="1"/>
</dbReference>
<feature type="compositionally biased region" description="Acidic residues" evidence="5">
    <location>
        <begin position="260"/>
        <end position="270"/>
    </location>
</feature>
<keyword evidence="1" id="KW-0479">Metal-binding</keyword>
<accession>G0NQG7</accession>
<dbReference type="GO" id="GO:0045892">
    <property type="term" value="P:negative regulation of DNA-templated transcription"/>
    <property type="evidence" value="ECO:0007669"/>
    <property type="project" value="EnsemblMetazoa"/>
</dbReference>
<feature type="domain" description="FLYWCH-type" evidence="6">
    <location>
        <begin position="151"/>
        <end position="211"/>
    </location>
</feature>
<dbReference type="InterPro" id="IPR007588">
    <property type="entry name" value="Znf_FLYWCH"/>
</dbReference>
<name>G0NQG7_CAEBE</name>
<evidence type="ECO:0000256" key="5">
    <source>
        <dbReference type="SAM" id="MobiDB-lite"/>
    </source>
</evidence>
<feature type="coiled-coil region" evidence="4">
    <location>
        <begin position="47"/>
        <end position="76"/>
    </location>
</feature>
<dbReference type="OrthoDB" id="5814046at2759"/>
<keyword evidence="8" id="KW-1185">Reference proteome</keyword>
<evidence type="ECO:0000256" key="1">
    <source>
        <dbReference type="ARBA" id="ARBA00022723"/>
    </source>
</evidence>
<dbReference type="EMBL" id="GL379925">
    <property type="protein sequence ID" value="EGT35615.1"/>
    <property type="molecule type" value="Genomic_DNA"/>
</dbReference>
<proteinExistence type="predicted"/>
<gene>
    <name evidence="7" type="primary">Cbn-flh-3</name>
    <name evidence="7" type="ORF">CAEBREN_03661</name>
</gene>
<dbReference type="AlphaFoldDB" id="G0NQG7"/>
<dbReference type="GO" id="GO:0005634">
    <property type="term" value="C:nucleus"/>
    <property type="evidence" value="ECO:0007669"/>
    <property type="project" value="TreeGrafter"/>
</dbReference>
<dbReference type="GO" id="GO:0003700">
    <property type="term" value="F:DNA-binding transcription factor activity"/>
    <property type="evidence" value="ECO:0007669"/>
    <property type="project" value="TreeGrafter"/>
</dbReference>
<evidence type="ECO:0000256" key="2">
    <source>
        <dbReference type="ARBA" id="ARBA00022771"/>
    </source>
</evidence>
<reference evidence="8" key="1">
    <citation type="submission" date="2011-07" db="EMBL/GenBank/DDBJ databases">
        <authorList>
            <consortium name="Caenorhabditis brenneri Sequencing and Analysis Consortium"/>
            <person name="Wilson R.K."/>
        </authorList>
    </citation>
    <scope>NUCLEOTIDE SEQUENCE [LARGE SCALE GENOMIC DNA]</scope>
    <source>
        <strain evidence="8">PB2801</strain>
    </source>
</reference>
<dbReference type="PANTHER" id="PTHR37975:SF3">
    <property type="entry name" value="FLYWCH TRANSCRIPTION FACTOR 3"/>
    <property type="match status" value="1"/>
</dbReference>
<evidence type="ECO:0000256" key="4">
    <source>
        <dbReference type="SAM" id="Coils"/>
    </source>
</evidence>
<dbReference type="STRING" id="135651.G0NQG7"/>
<keyword evidence="3" id="KW-0862">Zinc</keyword>
<dbReference type="FunCoup" id="G0NQG7">
    <property type="interactions" value="1499"/>
</dbReference>
<evidence type="ECO:0000256" key="3">
    <source>
        <dbReference type="ARBA" id="ARBA00022833"/>
    </source>
</evidence>
<evidence type="ECO:0000259" key="6">
    <source>
        <dbReference type="Pfam" id="PF04500"/>
    </source>
</evidence>
<evidence type="ECO:0000313" key="8">
    <source>
        <dbReference type="Proteomes" id="UP000008068"/>
    </source>
</evidence>
<dbReference type="InterPro" id="IPR052887">
    <property type="entry name" value="FLYWCH-type_ZF"/>
</dbReference>
<evidence type="ECO:0000313" key="7">
    <source>
        <dbReference type="EMBL" id="EGT35615.1"/>
    </source>
</evidence>